<proteinExistence type="predicted"/>
<feature type="non-terminal residue" evidence="2">
    <location>
        <position position="1"/>
    </location>
</feature>
<feature type="non-terminal residue" evidence="2">
    <location>
        <position position="204"/>
    </location>
</feature>
<keyword evidence="3" id="KW-1185">Reference proteome</keyword>
<dbReference type="GeneID" id="37017816"/>
<dbReference type="AlphaFoldDB" id="A0A316VBK6"/>
<dbReference type="FunCoup" id="A0A316VBK6">
    <property type="interactions" value="121"/>
</dbReference>
<dbReference type="InterPro" id="IPR006797">
    <property type="entry name" value="PRELI/MSF1_dom"/>
</dbReference>
<evidence type="ECO:0000313" key="2">
    <source>
        <dbReference type="EMBL" id="PWN35009.1"/>
    </source>
</evidence>
<dbReference type="GO" id="GO:0005758">
    <property type="term" value="C:mitochondrial intermembrane space"/>
    <property type="evidence" value="ECO:0007669"/>
    <property type="project" value="InterPro"/>
</dbReference>
<gene>
    <name evidence="2" type="ORF">FA14DRAFT_114139</name>
</gene>
<reference evidence="2 3" key="1">
    <citation type="journal article" date="2018" name="Mol. Biol. Evol.">
        <title>Broad Genomic Sampling Reveals a Smut Pathogenic Ancestry of the Fungal Clade Ustilaginomycotina.</title>
        <authorList>
            <person name="Kijpornyongpan T."/>
            <person name="Mondo S.J."/>
            <person name="Barry K."/>
            <person name="Sandor L."/>
            <person name="Lee J."/>
            <person name="Lipzen A."/>
            <person name="Pangilinan J."/>
            <person name="LaButti K."/>
            <person name="Hainaut M."/>
            <person name="Henrissat B."/>
            <person name="Grigoriev I.V."/>
            <person name="Spatafora J.W."/>
            <person name="Aime M.C."/>
        </authorList>
    </citation>
    <scope>NUCLEOTIDE SEQUENCE [LARGE SCALE GENOMIC DNA]</scope>
    <source>
        <strain evidence="2 3">MCA 3882</strain>
    </source>
</reference>
<sequence>VRTFTDHAQLDIPYAILCPVYFLRYPNELASHVVSVDVLARQIISRPRIRQTLILKKGTLPKWAPSGILRNAESWVLEESEVELDSPFSASDQRTDGEGRKMKCWTRNLDHTTVMAVTENLTFTEQLPASIDKEDAPISTSRLDSTHDVESSMGFTLLQSRIEKFGYQRVRTHVDTSRKGLWMTYSRFLQQRLQEGRINALVVN</sequence>
<dbReference type="Proteomes" id="UP000245771">
    <property type="component" value="Unassembled WGS sequence"/>
</dbReference>
<organism evidence="2 3">
    <name type="scientific">Meira miltonrushii</name>
    <dbReference type="NCBI Taxonomy" id="1280837"/>
    <lineage>
        <taxon>Eukaryota</taxon>
        <taxon>Fungi</taxon>
        <taxon>Dikarya</taxon>
        <taxon>Basidiomycota</taxon>
        <taxon>Ustilaginomycotina</taxon>
        <taxon>Exobasidiomycetes</taxon>
        <taxon>Exobasidiales</taxon>
        <taxon>Brachybasidiaceae</taxon>
        <taxon>Meira</taxon>
    </lineage>
</organism>
<accession>A0A316VBK6</accession>
<dbReference type="RefSeq" id="XP_025355311.1">
    <property type="nucleotide sequence ID" value="XM_025496035.1"/>
</dbReference>
<dbReference type="OrthoDB" id="341300at2759"/>
<name>A0A316VBK6_9BASI</name>
<dbReference type="InterPro" id="IPR037365">
    <property type="entry name" value="Slowmo/Ups"/>
</dbReference>
<protein>
    <recommendedName>
        <fullName evidence="1">PRELI/MSF1 domain-containing protein</fullName>
    </recommendedName>
</protein>
<dbReference type="InParanoid" id="A0A316VBK6"/>
<dbReference type="Pfam" id="PF04707">
    <property type="entry name" value="PRELI"/>
    <property type="match status" value="1"/>
</dbReference>
<dbReference type="EMBL" id="KZ819603">
    <property type="protein sequence ID" value="PWN35009.1"/>
    <property type="molecule type" value="Genomic_DNA"/>
</dbReference>
<dbReference type="STRING" id="1280837.A0A316VBK6"/>
<dbReference type="PROSITE" id="PS50904">
    <property type="entry name" value="PRELI_MSF1"/>
    <property type="match status" value="1"/>
</dbReference>
<evidence type="ECO:0000313" key="3">
    <source>
        <dbReference type="Proteomes" id="UP000245771"/>
    </source>
</evidence>
<evidence type="ECO:0000259" key="1">
    <source>
        <dbReference type="PROSITE" id="PS50904"/>
    </source>
</evidence>
<feature type="domain" description="PRELI/MSF1" evidence="1">
    <location>
        <begin position="1"/>
        <end position="193"/>
    </location>
</feature>
<dbReference type="PANTHER" id="PTHR11158">
    <property type="entry name" value="MSF1/PX19 RELATED"/>
    <property type="match status" value="1"/>
</dbReference>